<protein>
    <submittedName>
        <fullName evidence="3">Uncharacterized protein</fullName>
    </submittedName>
</protein>
<feature type="non-terminal residue" evidence="3">
    <location>
        <position position="1"/>
    </location>
</feature>
<dbReference type="Proteomes" id="UP000676336">
    <property type="component" value="Unassembled WGS sequence"/>
</dbReference>
<evidence type="ECO:0000313" key="4">
    <source>
        <dbReference type="Proteomes" id="UP000676336"/>
    </source>
</evidence>
<reference evidence="3" key="1">
    <citation type="submission" date="2021-02" db="EMBL/GenBank/DDBJ databases">
        <authorList>
            <person name="Nowell W R."/>
        </authorList>
    </citation>
    <scope>NUCLEOTIDE SEQUENCE</scope>
</reference>
<name>A0A8S3GUY6_9BILA</name>
<evidence type="ECO:0000313" key="2">
    <source>
        <dbReference type="EMBL" id="CAF5150587.1"/>
    </source>
</evidence>
<accession>A0A8S3GUY6</accession>
<evidence type="ECO:0000256" key="1">
    <source>
        <dbReference type="SAM" id="MobiDB-lite"/>
    </source>
</evidence>
<gene>
    <name evidence="2" type="ORF">BYL167_LOCUS72173</name>
    <name evidence="3" type="ORF">SMN809_LOCUS66439</name>
</gene>
<evidence type="ECO:0000313" key="3">
    <source>
        <dbReference type="EMBL" id="CAF5173040.1"/>
    </source>
</evidence>
<dbReference type="AlphaFoldDB" id="A0A8S3GUY6"/>
<dbReference type="EMBL" id="CAJOBH010257505">
    <property type="protein sequence ID" value="CAF5150587.1"/>
    <property type="molecule type" value="Genomic_DNA"/>
</dbReference>
<comment type="caution">
    <text evidence="3">The sequence shown here is derived from an EMBL/GenBank/DDBJ whole genome shotgun (WGS) entry which is preliminary data.</text>
</comment>
<sequence length="124" mass="14877">EKQDARDYMTGYLGSLQKRAEANLDTQMFRARAEREAKELREEQEKLDKQRKMKDSINKYRQEAMKRREAEKEMDERDDAELRLRKAEADQLFLIYQQEKDKKRDEDAQAVSEHLLKQAVSHSI</sequence>
<proteinExistence type="predicted"/>
<dbReference type="EMBL" id="CAJOBI010313370">
    <property type="protein sequence ID" value="CAF5173040.1"/>
    <property type="molecule type" value="Genomic_DNA"/>
</dbReference>
<feature type="region of interest" description="Disordered" evidence="1">
    <location>
        <begin position="35"/>
        <end position="57"/>
    </location>
</feature>
<organism evidence="3 4">
    <name type="scientific">Rotaria magnacalcarata</name>
    <dbReference type="NCBI Taxonomy" id="392030"/>
    <lineage>
        <taxon>Eukaryota</taxon>
        <taxon>Metazoa</taxon>
        <taxon>Spiralia</taxon>
        <taxon>Gnathifera</taxon>
        <taxon>Rotifera</taxon>
        <taxon>Eurotatoria</taxon>
        <taxon>Bdelloidea</taxon>
        <taxon>Philodinida</taxon>
        <taxon>Philodinidae</taxon>
        <taxon>Rotaria</taxon>
    </lineage>
</organism>
<dbReference type="Proteomes" id="UP000681967">
    <property type="component" value="Unassembled WGS sequence"/>
</dbReference>